<dbReference type="InterPro" id="IPR036908">
    <property type="entry name" value="RlpA-like_sf"/>
</dbReference>
<dbReference type="PANTHER" id="PTHR39160">
    <property type="entry name" value="CELL WALL-BINDING PROTEIN YOCH"/>
    <property type="match status" value="1"/>
</dbReference>
<dbReference type="Pfam" id="PF06725">
    <property type="entry name" value="3D"/>
    <property type="match status" value="1"/>
</dbReference>
<sequence length="276" mass="30310">MPFKIHSFFRKSSAKPVRPLFAAFAVLCLLGAVTVYDVTKAQVTVYANGEDMTYKTHAETVGEVLEENEIELDDHDRVQPPKAEEVSEETDIRIIRVEKETDIVEETIDYNTVQENDETLPAGEKEVQQTGAEGSVEKHYEVTMENGEEISRRLVKKEVVAESEEKIISVGTKEQQEEAAGPWQTFTATAYTASCSGCSGVTRTGVDLKADPDARVIAVDPDVIPLGSRVEVKGHGEFLAADTGGAITGNKIDIFMSGKADAREFGRRNVQVRVLD</sequence>
<keyword evidence="4" id="KW-1185">Reference proteome</keyword>
<dbReference type="Gene3D" id="2.40.40.10">
    <property type="entry name" value="RlpA-like domain"/>
    <property type="match status" value="1"/>
</dbReference>
<organism evidence="3 4">
    <name type="scientific">Alkalicoccus halolimnae</name>
    <dbReference type="NCBI Taxonomy" id="1667239"/>
    <lineage>
        <taxon>Bacteria</taxon>
        <taxon>Bacillati</taxon>
        <taxon>Bacillota</taxon>
        <taxon>Bacilli</taxon>
        <taxon>Bacillales</taxon>
        <taxon>Bacillaceae</taxon>
        <taxon>Alkalicoccus</taxon>
    </lineage>
</organism>
<dbReference type="Proteomes" id="UP000321816">
    <property type="component" value="Chromosome"/>
</dbReference>
<dbReference type="SMART" id="SM01208">
    <property type="entry name" value="G5"/>
    <property type="match status" value="1"/>
</dbReference>
<accession>A0A5C7FC49</accession>
<dbReference type="KEGG" id="ahal:FTX54_000220"/>
<dbReference type="Gene3D" id="2.20.230.10">
    <property type="entry name" value="Resuscitation-promoting factor rpfb"/>
    <property type="match status" value="1"/>
</dbReference>
<keyword evidence="1" id="KW-0732">Signal</keyword>
<dbReference type="InterPro" id="IPR007137">
    <property type="entry name" value="DUF348"/>
</dbReference>
<dbReference type="SUPFAM" id="SSF50685">
    <property type="entry name" value="Barwin-like endoglucanases"/>
    <property type="match status" value="1"/>
</dbReference>
<dbReference type="InterPro" id="IPR059180">
    <property type="entry name" value="3D_YorM"/>
</dbReference>
<protein>
    <submittedName>
        <fullName evidence="3">G5 domain-containing protein</fullName>
    </submittedName>
</protein>
<gene>
    <name evidence="3" type="ORF">FTX54_000220</name>
</gene>
<dbReference type="AlphaFoldDB" id="A0A5C7FC49"/>
<reference evidence="3 4" key="1">
    <citation type="submission" date="2024-01" db="EMBL/GenBank/DDBJ databases">
        <title>Complete Genome Sequence of Alkalicoccus halolimnae BZ-SZ-XJ29T, a Moderately Halophilic Bacterium Isolated from a Salt Lake.</title>
        <authorList>
            <person name="Zhao B."/>
        </authorList>
    </citation>
    <scope>NUCLEOTIDE SEQUENCE [LARGE SCALE GENOMIC DNA]</scope>
    <source>
        <strain evidence="3 4">BZ-SZ-XJ29</strain>
    </source>
</reference>
<evidence type="ECO:0000313" key="3">
    <source>
        <dbReference type="EMBL" id="WWD80051.1"/>
    </source>
</evidence>
<name>A0A5C7FC49_9BACI</name>
<dbReference type="InterPro" id="IPR010611">
    <property type="entry name" value="3D_dom"/>
</dbReference>
<evidence type="ECO:0000313" key="4">
    <source>
        <dbReference type="Proteomes" id="UP000321816"/>
    </source>
</evidence>
<dbReference type="CDD" id="cd14667">
    <property type="entry name" value="3D_containing_proteins"/>
    <property type="match status" value="1"/>
</dbReference>
<dbReference type="EMBL" id="CP144914">
    <property type="protein sequence ID" value="WWD80051.1"/>
    <property type="molecule type" value="Genomic_DNA"/>
</dbReference>
<feature type="domain" description="G5" evidence="2">
    <location>
        <begin position="94"/>
        <end position="174"/>
    </location>
</feature>
<dbReference type="GO" id="GO:0009254">
    <property type="term" value="P:peptidoglycan turnover"/>
    <property type="evidence" value="ECO:0007669"/>
    <property type="project" value="InterPro"/>
</dbReference>
<evidence type="ECO:0000256" key="1">
    <source>
        <dbReference type="ARBA" id="ARBA00022729"/>
    </source>
</evidence>
<dbReference type="PROSITE" id="PS51109">
    <property type="entry name" value="G5"/>
    <property type="match status" value="1"/>
</dbReference>
<dbReference type="Pfam" id="PF07501">
    <property type="entry name" value="G5"/>
    <property type="match status" value="1"/>
</dbReference>
<dbReference type="InterPro" id="IPR051933">
    <property type="entry name" value="Resuscitation_pf_RpfB"/>
</dbReference>
<dbReference type="GO" id="GO:0019867">
    <property type="term" value="C:outer membrane"/>
    <property type="evidence" value="ECO:0007669"/>
    <property type="project" value="InterPro"/>
</dbReference>
<dbReference type="Pfam" id="PF03990">
    <property type="entry name" value="DUF348"/>
    <property type="match status" value="1"/>
</dbReference>
<proteinExistence type="predicted"/>
<dbReference type="OrthoDB" id="9798935at2"/>
<dbReference type="RefSeq" id="WP_147805119.1">
    <property type="nucleotide sequence ID" value="NZ_CP144914.1"/>
</dbReference>
<dbReference type="GO" id="GO:0004553">
    <property type="term" value="F:hydrolase activity, hydrolyzing O-glycosyl compounds"/>
    <property type="evidence" value="ECO:0007669"/>
    <property type="project" value="InterPro"/>
</dbReference>
<dbReference type="InterPro" id="IPR011098">
    <property type="entry name" value="G5_dom"/>
</dbReference>
<dbReference type="PANTHER" id="PTHR39160:SF4">
    <property type="entry name" value="RESUSCITATION-PROMOTING FACTOR RPFB"/>
    <property type="match status" value="1"/>
</dbReference>
<evidence type="ECO:0000259" key="2">
    <source>
        <dbReference type="PROSITE" id="PS51109"/>
    </source>
</evidence>